<evidence type="ECO:0000256" key="4">
    <source>
        <dbReference type="ARBA" id="ARBA00023015"/>
    </source>
</evidence>
<proteinExistence type="inferred from homology"/>
<dbReference type="GO" id="GO:0003700">
    <property type="term" value="F:DNA-binding transcription factor activity"/>
    <property type="evidence" value="ECO:0007669"/>
    <property type="project" value="InterPro"/>
</dbReference>
<evidence type="ECO:0000256" key="7">
    <source>
        <dbReference type="PIRSR" id="PIRSR602481-1"/>
    </source>
</evidence>
<dbReference type="GO" id="GO:0045892">
    <property type="term" value="P:negative regulation of DNA-templated transcription"/>
    <property type="evidence" value="ECO:0007669"/>
    <property type="project" value="TreeGrafter"/>
</dbReference>
<dbReference type="AlphaFoldDB" id="A0A1F5ZKD3"/>
<keyword evidence="7" id="KW-0479">Metal-binding</keyword>
<evidence type="ECO:0000256" key="2">
    <source>
        <dbReference type="ARBA" id="ARBA00022491"/>
    </source>
</evidence>
<feature type="binding site" evidence="7">
    <location>
        <position position="131"/>
    </location>
    <ligand>
        <name>Zn(2+)</name>
        <dbReference type="ChEBI" id="CHEBI:29105"/>
    </ligand>
</feature>
<dbReference type="Pfam" id="PF01475">
    <property type="entry name" value="FUR"/>
    <property type="match status" value="1"/>
</dbReference>
<keyword evidence="5" id="KW-0238">DNA-binding</keyword>
<feature type="binding site" evidence="7">
    <location>
        <position position="134"/>
    </location>
    <ligand>
        <name>Zn(2+)</name>
        <dbReference type="ChEBI" id="CHEBI:29105"/>
    </ligand>
</feature>
<feature type="binding site" evidence="7">
    <location>
        <position position="91"/>
    </location>
    <ligand>
        <name>Zn(2+)</name>
        <dbReference type="ChEBI" id="CHEBI:29105"/>
    </ligand>
</feature>
<evidence type="ECO:0000313" key="10">
    <source>
        <dbReference type="Proteomes" id="UP000177383"/>
    </source>
</evidence>
<keyword evidence="4" id="KW-0805">Transcription regulation</keyword>
<comment type="cofactor">
    <cofactor evidence="7">
        <name>Zn(2+)</name>
        <dbReference type="ChEBI" id="CHEBI:29105"/>
    </cofactor>
    <text evidence="7">Binds 1 zinc ion per subunit.</text>
</comment>
<dbReference type="EMBL" id="MFJE01000068">
    <property type="protein sequence ID" value="OGG12950.1"/>
    <property type="molecule type" value="Genomic_DNA"/>
</dbReference>
<dbReference type="GO" id="GO:1900376">
    <property type="term" value="P:regulation of secondary metabolite biosynthetic process"/>
    <property type="evidence" value="ECO:0007669"/>
    <property type="project" value="TreeGrafter"/>
</dbReference>
<gene>
    <name evidence="9" type="ORF">A2773_01945</name>
</gene>
<dbReference type="STRING" id="1798375.A2773_01945"/>
<protein>
    <recommendedName>
        <fullName evidence="11">Transcriptional repressor</fullName>
    </recommendedName>
</protein>
<comment type="caution">
    <text evidence="9">The sequence shown here is derived from an EMBL/GenBank/DDBJ whole genome shotgun (WGS) entry which is preliminary data.</text>
</comment>
<evidence type="ECO:0000256" key="3">
    <source>
        <dbReference type="ARBA" id="ARBA00022833"/>
    </source>
</evidence>
<dbReference type="SUPFAM" id="SSF46785">
    <property type="entry name" value="Winged helix' DNA-binding domain"/>
    <property type="match status" value="1"/>
</dbReference>
<keyword evidence="3 7" id="KW-0862">Zinc</keyword>
<feature type="binding site" evidence="8">
    <location>
        <position position="85"/>
    </location>
    <ligand>
        <name>Fe cation</name>
        <dbReference type="ChEBI" id="CHEBI:24875"/>
    </ligand>
</feature>
<dbReference type="PANTHER" id="PTHR33202">
    <property type="entry name" value="ZINC UPTAKE REGULATION PROTEIN"/>
    <property type="match status" value="1"/>
</dbReference>
<evidence type="ECO:0008006" key="11">
    <source>
        <dbReference type="Google" id="ProtNLM"/>
    </source>
</evidence>
<dbReference type="Gene3D" id="3.30.1490.190">
    <property type="match status" value="1"/>
</dbReference>
<feature type="binding site" evidence="8">
    <location>
        <position position="123"/>
    </location>
    <ligand>
        <name>Fe cation</name>
        <dbReference type="ChEBI" id="CHEBI:24875"/>
    </ligand>
</feature>
<keyword evidence="6" id="KW-0804">Transcription</keyword>
<dbReference type="InterPro" id="IPR043135">
    <property type="entry name" value="Fur_C"/>
</dbReference>
<keyword evidence="8" id="KW-0408">Iron</keyword>
<comment type="similarity">
    <text evidence="1">Belongs to the Fur family.</text>
</comment>
<evidence type="ECO:0000256" key="5">
    <source>
        <dbReference type="ARBA" id="ARBA00023125"/>
    </source>
</evidence>
<accession>A0A1F5ZKD3</accession>
<dbReference type="Proteomes" id="UP000177383">
    <property type="component" value="Unassembled WGS sequence"/>
</dbReference>
<dbReference type="InterPro" id="IPR036390">
    <property type="entry name" value="WH_DNA-bd_sf"/>
</dbReference>
<dbReference type="CDD" id="cd07153">
    <property type="entry name" value="Fur_like"/>
    <property type="match status" value="1"/>
</dbReference>
<dbReference type="GO" id="GO:0008270">
    <property type="term" value="F:zinc ion binding"/>
    <property type="evidence" value="ECO:0007669"/>
    <property type="project" value="TreeGrafter"/>
</dbReference>
<evidence type="ECO:0000256" key="6">
    <source>
        <dbReference type="ARBA" id="ARBA00023163"/>
    </source>
</evidence>
<feature type="binding site" evidence="7">
    <location>
        <position position="94"/>
    </location>
    <ligand>
        <name>Zn(2+)</name>
        <dbReference type="ChEBI" id="CHEBI:29105"/>
    </ligand>
</feature>
<organism evidence="9 10">
    <name type="scientific">Candidatus Gottesmanbacteria bacterium RIFCSPHIGHO2_01_FULL_39_10</name>
    <dbReference type="NCBI Taxonomy" id="1798375"/>
    <lineage>
        <taxon>Bacteria</taxon>
        <taxon>Candidatus Gottesmaniibacteriota</taxon>
    </lineage>
</organism>
<dbReference type="GO" id="GO:0000976">
    <property type="term" value="F:transcription cis-regulatory region binding"/>
    <property type="evidence" value="ECO:0007669"/>
    <property type="project" value="TreeGrafter"/>
</dbReference>
<name>A0A1F5ZKD3_9BACT</name>
<comment type="cofactor">
    <cofactor evidence="8">
        <name>Mn(2+)</name>
        <dbReference type="ChEBI" id="CHEBI:29035"/>
    </cofactor>
    <cofactor evidence="8">
        <name>Fe(2+)</name>
        <dbReference type="ChEBI" id="CHEBI:29033"/>
    </cofactor>
    <text evidence="8">Binds 1 Mn(2+) or Fe(2+) ion per subunit.</text>
</comment>
<dbReference type="PANTHER" id="PTHR33202:SF7">
    <property type="entry name" value="FERRIC UPTAKE REGULATION PROTEIN"/>
    <property type="match status" value="1"/>
</dbReference>
<evidence type="ECO:0000256" key="8">
    <source>
        <dbReference type="PIRSR" id="PIRSR602481-2"/>
    </source>
</evidence>
<dbReference type="InterPro" id="IPR036388">
    <property type="entry name" value="WH-like_DNA-bd_sf"/>
</dbReference>
<evidence type="ECO:0000313" key="9">
    <source>
        <dbReference type="EMBL" id="OGG12950.1"/>
    </source>
</evidence>
<sequence>MNSKEILKANKIRPTKARVFLLNLLANAEKPLDATSLLSLIRKRRLGIDRSTLFRTIQIFLKKELIRKLEFGDGKYHYEVSALPHHHHLVCNNCGQIKDVVMNDVQILEKEIEKKAQFHINHHHLEFFGLCRNCH</sequence>
<dbReference type="Gene3D" id="1.10.10.10">
    <property type="entry name" value="Winged helix-like DNA-binding domain superfamily/Winged helix DNA-binding domain"/>
    <property type="match status" value="1"/>
</dbReference>
<keyword evidence="2" id="KW-0678">Repressor</keyword>
<evidence type="ECO:0000256" key="1">
    <source>
        <dbReference type="ARBA" id="ARBA00007957"/>
    </source>
</evidence>
<reference evidence="9 10" key="1">
    <citation type="journal article" date="2016" name="Nat. Commun.">
        <title>Thousands of microbial genomes shed light on interconnected biogeochemical processes in an aquifer system.</title>
        <authorList>
            <person name="Anantharaman K."/>
            <person name="Brown C.T."/>
            <person name="Hug L.A."/>
            <person name="Sharon I."/>
            <person name="Castelle C.J."/>
            <person name="Probst A.J."/>
            <person name="Thomas B.C."/>
            <person name="Singh A."/>
            <person name="Wilkins M.J."/>
            <person name="Karaoz U."/>
            <person name="Brodie E.L."/>
            <person name="Williams K.H."/>
            <person name="Hubbard S.S."/>
            <person name="Banfield J.F."/>
        </authorList>
    </citation>
    <scope>NUCLEOTIDE SEQUENCE [LARGE SCALE GENOMIC DNA]</scope>
</reference>
<dbReference type="InterPro" id="IPR002481">
    <property type="entry name" value="FUR"/>
</dbReference>